<dbReference type="InterPro" id="IPR036259">
    <property type="entry name" value="MFS_trans_sf"/>
</dbReference>
<proteinExistence type="predicted"/>
<keyword evidence="1" id="KW-0472">Membrane</keyword>
<gene>
    <name evidence="2" type="primary">uhpC_3</name>
    <name evidence="2" type="ORF">NCTC5053_03405</name>
</gene>
<dbReference type="EMBL" id="UGMN01000004">
    <property type="protein sequence ID" value="STV29106.1"/>
    <property type="molecule type" value="Genomic_DNA"/>
</dbReference>
<evidence type="ECO:0000313" key="2">
    <source>
        <dbReference type="EMBL" id="STV29106.1"/>
    </source>
</evidence>
<evidence type="ECO:0000313" key="3">
    <source>
        <dbReference type="Proteomes" id="UP000254387"/>
    </source>
</evidence>
<keyword evidence="1" id="KW-0812">Transmembrane</keyword>
<name>A0A378B424_KLEPN</name>
<feature type="transmembrane region" description="Helical" evidence="1">
    <location>
        <begin position="21"/>
        <end position="42"/>
    </location>
</feature>
<dbReference type="AlphaFoldDB" id="A0A378B424"/>
<sequence>MSETLGVDLVTANSAVTMFELGGFIGALVAGWGSISCLTATVGR</sequence>
<accession>A0A378B424</accession>
<reference evidence="2 3" key="1">
    <citation type="submission" date="2018-06" db="EMBL/GenBank/DDBJ databases">
        <authorList>
            <consortium name="Pathogen Informatics"/>
            <person name="Doyle S."/>
        </authorList>
    </citation>
    <scope>NUCLEOTIDE SEQUENCE [LARGE SCALE GENOMIC DNA]</scope>
    <source>
        <strain evidence="2 3">NCTC5053</strain>
    </source>
</reference>
<organism evidence="2 3">
    <name type="scientific">Klebsiella pneumoniae</name>
    <dbReference type="NCBI Taxonomy" id="573"/>
    <lineage>
        <taxon>Bacteria</taxon>
        <taxon>Pseudomonadati</taxon>
        <taxon>Pseudomonadota</taxon>
        <taxon>Gammaproteobacteria</taxon>
        <taxon>Enterobacterales</taxon>
        <taxon>Enterobacteriaceae</taxon>
        <taxon>Klebsiella/Raoultella group</taxon>
        <taxon>Klebsiella</taxon>
        <taxon>Klebsiella pneumoniae complex</taxon>
    </lineage>
</organism>
<dbReference type="Proteomes" id="UP000254387">
    <property type="component" value="Unassembled WGS sequence"/>
</dbReference>
<dbReference type="Gene3D" id="1.20.1250.20">
    <property type="entry name" value="MFS general substrate transporter like domains"/>
    <property type="match status" value="1"/>
</dbReference>
<keyword evidence="1" id="KW-1133">Transmembrane helix</keyword>
<protein>
    <submittedName>
        <fullName evidence="2">Regulatory protein UhpC</fullName>
    </submittedName>
</protein>
<evidence type="ECO:0000256" key="1">
    <source>
        <dbReference type="SAM" id="Phobius"/>
    </source>
</evidence>